<feature type="chain" id="PRO_5016255851" evidence="2">
    <location>
        <begin position="28"/>
        <end position="328"/>
    </location>
</feature>
<evidence type="ECO:0000313" key="4">
    <source>
        <dbReference type="Proteomes" id="UP000249130"/>
    </source>
</evidence>
<dbReference type="OrthoDB" id="8196049at2"/>
<dbReference type="Proteomes" id="UP000249130">
    <property type="component" value="Unassembled WGS sequence"/>
</dbReference>
<dbReference type="CDD" id="cd07012">
    <property type="entry name" value="PBP2_Bug_TTT"/>
    <property type="match status" value="1"/>
</dbReference>
<dbReference type="InterPro" id="IPR005064">
    <property type="entry name" value="BUG"/>
</dbReference>
<dbReference type="EMBL" id="NPEX01000031">
    <property type="protein sequence ID" value="RAI44869.1"/>
    <property type="molecule type" value="Genomic_DNA"/>
</dbReference>
<dbReference type="NCBIfam" id="TIGR01409">
    <property type="entry name" value="TAT_signal_seq"/>
    <property type="match status" value="1"/>
</dbReference>
<organism evidence="3 4">
    <name type="scientific">Rhodoplanes roseus</name>
    <dbReference type="NCBI Taxonomy" id="29409"/>
    <lineage>
        <taxon>Bacteria</taxon>
        <taxon>Pseudomonadati</taxon>
        <taxon>Pseudomonadota</taxon>
        <taxon>Alphaproteobacteria</taxon>
        <taxon>Hyphomicrobiales</taxon>
        <taxon>Nitrobacteraceae</taxon>
        <taxon>Rhodoplanes</taxon>
    </lineage>
</organism>
<gene>
    <name evidence="3" type="ORF">CH341_06875</name>
</gene>
<feature type="signal peptide" evidence="2">
    <location>
        <begin position="1"/>
        <end position="27"/>
    </location>
</feature>
<comment type="similarity">
    <text evidence="1">Belongs to the UPF0065 (bug) family.</text>
</comment>
<dbReference type="SUPFAM" id="SSF53850">
    <property type="entry name" value="Periplasmic binding protein-like II"/>
    <property type="match status" value="1"/>
</dbReference>
<dbReference type="AlphaFoldDB" id="A0A327L1N9"/>
<dbReference type="PANTHER" id="PTHR42928">
    <property type="entry name" value="TRICARBOXYLATE-BINDING PROTEIN"/>
    <property type="match status" value="1"/>
</dbReference>
<evidence type="ECO:0000256" key="2">
    <source>
        <dbReference type="SAM" id="SignalP"/>
    </source>
</evidence>
<dbReference type="PIRSF" id="PIRSF017082">
    <property type="entry name" value="YflP"/>
    <property type="match status" value="1"/>
</dbReference>
<sequence length="328" mass="34286">MLDRRDFLVTAAAAAAGTALGAPFAGAQNADFPNRTIRLVVPFAPGGGVDVFARLLAEKIKEKNGVTVVVENRGGANGSIGGAAVRSADPDGYTLLFSAATHVMAKQVMRNPPYDPVTDFVPVARVGEAPMLVVMAPGLPFKTIREVVADARNQPDKWTFATSALGAPGHLATVAFNKLAGLKLTIAPYRGTAPGLTDVAAGHVQLMIDPVLALLPMARSGNVKALAVTASKRVALAPEIPTAAESGMPGLEYASWYGVWAPKGTPNDVVAWLNKACNEAAVELGATGRLAELGIEPVTNTPDEFARFIAKDVQRNTELLQSVNFEPV</sequence>
<dbReference type="InterPro" id="IPR042100">
    <property type="entry name" value="Bug_dom1"/>
</dbReference>
<dbReference type="PROSITE" id="PS51318">
    <property type="entry name" value="TAT"/>
    <property type="match status" value="1"/>
</dbReference>
<dbReference type="Pfam" id="PF03401">
    <property type="entry name" value="TctC"/>
    <property type="match status" value="1"/>
</dbReference>
<dbReference type="InterPro" id="IPR019546">
    <property type="entry name" value="TAT_signal_bac_arc"/>
</dbReference>
<evidence type="ECO:0000313" key="3">
    <source>
        <dbReference type="EMBL" id="RAI44869.1"/>
    </source>
</evidence>
<dbReference type="InterPro" id="IPR006311">
    <property type="entry name" value="TAT_signal"/>
</dbReference>
<reference evidence="3 4" key="1">
    <citation type="submission" date="2017-07" db="EMBL/GenBank/DDBJ databases">
        <title>Draft Genome Sequences of Select Purple Nonsulfur Bacteria.</title>
        <authorList>
            <person name="Lasarre B."/>
            <person name="Mckinlay J.B."/>
        </authorList>
    </citation>
    <scope>NUCLEOTIDE SEQUENCE [LARGE SCALE GENOMIC DNA]</scope>
    <source>
        <strain evidence="3 4">DSM 5909</strain>
    </source>
</reference>
<evidence type="ECO:0000256" key="1">
    <source>
        <dbReference type="ARBA" id="ARBA00006987"/>
    </source>
</evidence>
<dbReference type="Gene3D" id="3.40.190.10">
    <property type="entry name" value="Periplasmic binding protein-like II"/>
    <property type="match status" value="1"/>
</dbReference>
<dbReference type="RefSeq" id="WP_111418301.1">
    <property type="nucleotide sequence ID" value="NZ_NPEX01000031.1"/>
</dbReference>
<accession>A0A327L1N9</accession>
<name>A0A327L1N9_9BRAD</name>
<keyword evidence="4" id="KW-1185">Reference proteome</keyword>
<dbReference type="PANTHER" id="PTHR42928:SF5">
    <property type="entry name" value="BLR1237 PROTEIN"/>
    <property type="match status" value="1"/>
</dbReference>
<protein>
    <submittedName>
        <fullName evidence="3">Uncharacterized protein</fullName>
    </submittedName>
</protein>
<dbReference type="Gene3D" id="3.40.190.150">
    <property type="entry name" value="Bordetella uptake gene, domain 1"/>
    <property type="match status" value="1"/>
</dbReference>
<comment type="caution">
    <text evidence="3">The sequence shown here is derived from an EMBL/GenBank/DDBJ whole genome shotgun (WGS) entry which is preliminary data.</text>
</comment>
<keyword evidence="2" id="KW-0732">Signal</keyword>
<proteinExistence type="inferred from homology"/>